<dbReference type="InterPro" id="IPR049606">
    <property type="entry name" value="UsfY-like"/>
</dbReference>
<evidence type="ECO:0000256" key="1">
    <source>
        <dbReference type="SAM" id="MobiDB-lite"/>
    </source>
</evidence>
<proteinExistence type="predicted"/>
<keyword evidence="2" id="KW-0812">Transmembrane</keyword>
<reference evidence="3 4" key="1">
    <citation type="journal article" date="2019" name="Emerg. Microbes Infect.">
        <title>Comprehensive subspecies identification of 175 nontuberculous mycobacteria species based on 7547 genomic profiles.</title>
        <authorList>
            <person name="Matsumoto Y."/>
            <person name="Kinjo T."/>
            <person name="Motooka D."/>
            <person name="Nabeya D."/>
            <person name="Jung N."/>
            <person name="Uechi K."/>
            <person name="Horii T."/>
            <person name="Iida T."/>
            <person name="Fujita J."/>
            <person name="Nakamura S."/>
        </authorList>
    </citation>
    <scope>NUCLEOTIDE SEQUENCE [LARGE SCALE GENOMIC DNA]</scope>
    <source>
        <strain evidence="3 4">JCM 17322</strain>
    </source>
</reference>
<sequence>MGDTHHDPIDHCRTTQPHAGITMKDNFFWPGFILLAVALLGAVSTVAAAAYHHYEWLATTGLITALATVAAVLWFMSERRRVLRIEQRWQAAGPDSRSGERTGSTSAE</sequence>
<protein>
    <submittedName>
        <fullName evidence="3">UsfY protein</fullName>
    </submittedName>
</protein>
<evidence type="ECO:0000313" key="3">
    <source>
        <dbReference type="EMBL" id="GFG72944.1"/>
    </source>
</evidence>
<keyword evidence="2" id="KW-0472">Membrane</keyword>
<evidence type="ECO:0000313" key="4">
    <source>
        <dbReference type="Proteomes" id="UP000465361"/>
    </source>
</evidence>
<dbReference type="NCBIfam" id="NF041247">
    <property type="entry name" value="UsfY"/>
    <property type="match status" value="1"/>
</dbReference>
<organism evidence="3 4">
    <name type="scientific">Mycobacterium botniense</name>
    <dbReference type="NCBI Taxonomy" id="84962"/>
    <lineage>
        <taxon>Bacteria</taxon>
        <taxon>Bacillati</taxon>
        <taxon>Actinomycetota</taxon>
        <taxon>Actinomycetes</taxon>
        <taxon>Mycobacteriales</taxon>
        <taxon>Mycobacteriaceae</taxon>
        <taxon>Mycobacterium</taxon>
    </lineage>
</organism>
<keyword evidence="4" id="KW-1185">Reference proteome</keyword>
<accession>A0A7I9XSM4</accession>
<name>A0A7I9XSM4_9MYCO</name>
<keyword evidence="2" id="KW-1133">Transmembrane helix</keyword>
<comment type="caution">
    <text evidence="3">The sequence shown here is derived from an EMBL/GenBank/DDBJ whole genome shotgun (WGS) entry which is preliminary data.</text>
</comment>
<dbReference type="RefSeq" id="WP_163753580.1">
    <property type="nucleotide sequence ID" value="NZ_BLKW01000002.1"/>
</dbReference>
<dbReference type="AlphaFoldDB" id="A0A7I9XSM4"/>
<dbReference type="EMBL" id="BLKW01000002">
    <property type="protein sequence ID" value="GFG72944.1"/>
    <property type="molecule type" value="Genomic_DNA"/>
</dbReference>
<gene>
    <name evidence="3" type="ORF">MBOT_03090</name>
</gene>
<feature type="transmembrane region" description="Helical" evidence="2">
    <location>
        <begin position="56"/>
        <end position="76"/>
    </location>
</feature>
<evidence type="ECO:0000256" key="2">
    <source>
        <dbReference type="SAM" id="Phobius"/>
    </source>
</evidence>
<dbReference type="Proteomes" id="UP000465361">
    <property type="component" value="Unassembled WGS sequence"/>
</dbReference>
<feature type="region of interest" description="Disordered" evidence="1">
    <location>
        <begin position="89"/>
        <end position="108"/>
    </location>
</feature>
<feature type="transmembrane region" description="Helical" evidence="2">
    <location>
        <begin position="27"/>
        <end position="50"/>
    </location>
</feature>